<dbReference type="EMBL" id="CP141769">
    <property type="protein sequence ID" value="WRS38941.1"/>
    <property type="molecule type" value="Genomic_DNA"/>
</dbReference>
<dbReference type="Gene3D" id="3.40.50.11380">
    <property type="match status" value="1"/>
</dbReference>
<dbReference type="InterPro" id="IPR051939">
    <property type="entry name" value="Glycosyltr_41/O-GlcNAc_trsf"/>
</dbReference>
<sequence length="965" mass="105920">MSAHSSSDHAAPQAIDLLLQQAIAHHRSGRLLEAGQLYQAILQREPVHPEANHNLAMIAVEAGQPVAGLPYFAAALDADPTRAAYWLHYIDALFQAGQAEDARAVLELARQQGLGGDETDALATRIGLAPTAQAEPDGPHDEGGWARAASHSGEGVPGRQDMDALVTLFAAGRYGEVVAGAQRLAERFPQHVFGWKILGVALKLLGRGQEALEPMRRAARLSPADVESHYNLGVTLQELGRLDEAEASYRQALQIDPLYADAHLNLGVALQRLGRLDEAEASLRQALQVRPDYAEAHGNLGSILREQGRLDEAEASLRQALRARPDDAVYQGNLGKCLQQMGHLEEAAASYRQALQINPDDADIHNDLAVLNQRQGRLEEADAHFQIALHIRPDDARTLANRGNLLRHMGRLPEAEANFRRALERNPEDVDTHVKLGNVLRKLGHASAAETSFRRALDILPDHADAHTGLALALQTLGRLGEAEACYRAISQRWPDNAGVLSNLAQVLLDQGRLNEADECFRQALQTSPDHGALYSNFLYYLTLSASADPQAVSAEHRGFGERFETGLRPHWPAHANTRDPERGLRVGFVSPDFHNHAVASFIEPVLIHLSGYPHLTLHAFYNSFIHDDVTRRLRGHFAHWHPVADLSDAELADAIQADGIDILIDLTGHTASNRLLAFARKPAPVQASWLGYPGTTGLRAVDYYLADRFLLPPGRFDDQFTEKIVRLPANAPFLPHAAAPAVSDLPALQNGHLTFGSFNRPNKLSRAVIAVWSRLLRALPDSRLLLGGMPERGHSDTLLGWFAEEGIVPERLDFHPRSGMEDYLKLYQGVDICLDTFPYNGGTTTHHSLWMGVPTLVIEGDSMPGRVGTAILSRVGLQDFVVEDADAFVARGVHWANHLPRLAELRAGMREHLAQSPLRRPELLAAGLDLALREMWRRWCAGLPADTFEVSLDKLDATMGETKP</sequence>
<dbReference type="Pfam" id="PF13414">
    <property type="entry name" value="TPR_11"/>
    <property type="match status" value="1"/>
</dbReference>
<dbReference type="Pfam" id="PF13432">
    <property type="entry name" value="TPR_16"/>
    <property type="match status" value="1"/>
</dbReference>
<comment type="similarity">
    <text evidence="2">Belongs to the glycosyltransferase 41 family. O-GlcNAc transferase subfamily.</text>
</comment>
<feature type="repeat" description="TPR" evidence="8">
    <location>
        <begin position="294"/>
        <end position="327"/>
    </location>
</feature>
<feature type="repeat" description="TPR" evidence="8">
    <location>
        <begin position="260"/>
        <end position="293"/>
    </location>
</feature>
<dbReference type="InterPro" id="IPR011990">
    <property type="entry name" value="TPR-like_helical_dom_sf"/>
</dbReference>
<organism evidence="11 12">
    <name type="scientific">Thiobacillus sedimenti</name>
    <dbReference type="NCBI Taxonomy" id="3110231"/>
    <lineage>
        <taxon>Bacteria</taxon>
        <taxon>Pseudomonadati</taxon>
        <taxon>Pseudomonadota</taxon>
        <taxon>Betaproteobacteria</taxon>
        <taxon>Nitrosomonadales</taxon>
        <taxon>Thiobacillaceae</taxon>
        <taxon>Thiobacillus</taxon>
    </lineage>
</organism>
<accession>A0ABZ1CHS5</accession>
<feature type="repeat" description="TPR" evidence="8">
    <location>
        <begin position="430"/>
        <end position="463"/>
    </location>
</feature>
<reference evidence="11 12" key="1">
    <citation type="submission" date="2023-12" db="EMBL/GenBank/DDBJ databases">
        <title>Thiobacillus sedimentum sp. nov., a chemolithoautotrophic sulfur-oxidizing bacterium isolated from freshwater sediment.</title>
        <authorList>
            <person name="Luo J."/>
            <person name="Dai C."/>
        </authorList>
    </citation>
    <scope>NUCLEOTIDE SEQUENCE [LARGE SCALE GENOMIC DNA]</scope>
    <source>
        <strain evidence="11 12">SCUT-2</strain>
    </source>
</reference>
<feature type="repeat" description="TPR" evidence="8">
    <location>
        <begin position="498"/>
        <end position="531"/>
    </location>
</feature>
<dbReference type="PROSITE" id="PS50293">
    <property type="entry name" value="TPR_REGION"/>
    <property type="match status" value="4"/>
</dbReference>
<dbReference type="PANTHER" id="PTHR44835">
    <property type="entry name" value="UDP-N-ACETYLGLUCOSAMINE--PEPTIDE N-ACETYLGLUCOSAMINYLTRANSFERASE SPINDLY-RELATED"/>
    <property type="match status" value="1"/>
</dbReference>
<comment type="pathway">
    <text evidence="1">Protein modification; protein glycosylation.</text>
</comment>
<name>A0ABZ1CHS5_9PROT</name>
<evidence type="ECO:0000256" key="8">
    <source>
        <dbReference type="PROSITE-ProRule" id="PRU00339"/>
    </source>
</evidence>
<protein>
    <recommendedName>
        <fullName evidence="3">protein O-GlcNAc transferase</fullName>
        <ecNumber evidence="3">2.4.1.255</ecNumber>
    </recommendedName>
</protein>
<dbReference type="SUPFAM" id="SSF48452">
    <property type="entry name" value="TPR-like"/>
    <property type="match status" value="2"/>
</dbReference>
<keyword evidence="5" id="KW-0808">Transferase</keyword>
<gene>
    <name evidence="11" type="ORF">VA613_13160</name>
</gene>
<dbReference type="Gene3D" id="3.40.50.2000">
    <property type="entry name" value="Glycogen Phosphorylase B"/>
    <property type="match status" value="1"/>
</dbReference>
<feature type="repeat" description="TPR" evidence="8">
    <location>
        <begin position="328"/>
        <end position="361"/>
    </location>
</feature>
<dbReference type="Proteomes" id="UP001334732">
    <property type="component" value="Chromosome"/>
</dbReference>
<evidence type="ECO:0000256" key="2">
    <source>
        <dbReference type="ARBA" id="ARBA00005386"/>
    </source>
</evidence>
<dbReference type="Pfam" id="PF14559">
    <property type="entry name" value="TPR_19"/>
    <property type="match status" value="1"/>
</dbReference>
<feature type="repeat" description="TPR" evidence="8">
    <location>
        <begin position="362"/>
        <end position="395"/>
    </location>
</feature>
<dbReference type="RefSeq" id="WP_324779473.1">
    <property type="nucleotide sequence ID" value="NZ_CP141769.1"/>
</dbReference>
<evidence type="ECO:0000313" key="12">
    <source>
        <dbReference type="Proteomes" id="UP001334732"/>
    </source>
</evidence>
<evidence type="ECO:0000256" key="7">
    <source>
        <dbReference type="ARBA" id="ARBA00022803"/>
    </source>
</evidence>
<feature type="domain" description="O-GlcNAc transferase C-terminal" evidence="10">
    <location>
        <begin position="576"/>
        <end position="730"/>
    </location>
</feature>
<evidence type="ECO:0000256" key="3">
    <source>
        <dbReference type="ARBA" id="ARBA00011970"/>
    </source>
</evidence>
<feature type="region of interest" description="Disordered" evidence="9">
    <location>
        <begin position="131"/>
        <end position="157"/>
    </location>
</feature>
<keyword evidence="7 8" id="KW-0802">TPR repeat</keyword>
<keyword evidence="12" id="KW-1185">Reference proteome</keyword>
<feature type="domain" description="O-GlcNAc transferase C-terminal" evidence="10">
    <location>
        <begin position="750"/>
        <end position="919"/>
    </location>
</feature>
<evidence type="ECO:0000256" key="9">
    <source>
        <dbReference type="SAM" id="MobiDB-lite"/>
    </source>
</evidence>
<dbReference type="SMART" id="SM00028">
    <property type="entry name" value="TPR"/>
    <property type="match status" value="12"/>
</dbReference>
<evidence type="ECO:0000256" key="6">
    <source>
        <dbReference type="ARBA" id="ARBA00022737"/>
    </source>
</evidence>
<dbReference type="Pfam" id="PF00515">
    <property type="entry name" value="TPR_1"/>
    <property type="match status" value="1"/>
</dbReference>
<evidence type="ECO:0000256" key="1">
    <source>
        <dbReference type="ARBA" id="ARBA00004922"/>
    </source>
</evidence>
<dbReference type="Gene3D" id="1.25.40.10">
    <property type="entry name" value="Tetratricopeptide repeat domain"/>
    <property type="match status" value="3"/>
</dbReference>
<evidence type="ECO:0000313" key="11">
    <source>
        <dbReference type="EMBL" id="WRS38941.1"/>
    </source>
</evidence>
<feature type="repeat" description="TPR" evidence="8">
    <location>
        <begin position="226"/>
        <end position="259"/>
    </location>
</feature>
<dbReference type="PROSITE" id="PS50005">
    <property type="entry name" value="TPR"/>
    <property type="match status" value="8"/>
</dbReference>
<dbReference type="PANTHER" id="PTHR44835:SF1">
    <property type="entry name" value="PROTEIN O-GLCNAC TRANSFERASE"/>
    <property type="match status" value="1"/>
</dbReference>
<dbReference type="Pfam" id="PF13844">
    <property type="entry name" value="Glyco_transf_41"/>
    <property type="match status" value="2"/>
</dbReference>
<dbReference type="InterPro" id="IPR019734">
    <property type="entry name" value="TPR_rpt"/>
</dbReference>
<dbReference type="SUPFAM" id="SSF53756">
    <property type="entry name" value="UDP-Glycosyltransferase/glycogen phosphorylase"/>
    <property type="match status" value="1"/>
</dbReference>
<feature type="repeat" description="TPR" evidence="8">
    <location>
        <begin position="396"/>
        <end position="429"/>
    </location>
</feature>
<evidence type="ECO:0000256" key="4">
    <source>
        <dbReference type="ARBA" id="ARBA00022676"/>
    </source>
</evidence>
<proteinExistence type="inferred from homology"/>
<keyword evidence="4" id="KW-0328">Glycosyltransferase</keyword>
<dbReference type="InterPro" id="IPR029489">
    <property type="entry name" value="OGT/SEC/SPY_C"/>
</dbReference>
<evidence type="ECO:0000259" key="10">
    <source>
        <dbReference type="Pfam" id="PF13844"/>
    </source>
</evidence>
<evidence type="ECO:0000256" key="5">
    <source>
        <dbReference type="ARBA" id="ARBA00022679"/>
    </source>
</evidence>
<dbReference type="Pfam" id="PF13424">
    <property type="entry name" value="TPR_12"/>
    <property type="match status" value="2"/>
</dbReference>
<dbReference type="EC" id="2.4.1.255" evidence="3"/>
<keyword evidence="6" id="KW-0677">Repeat</keyword>